<organism evidence="2 3">
    <name type="scientific">Streptomyces lancefieldiae</name>
    <dbReference type="NCBI Taxonomy" id="3075520"/>
    <lineage>
        <taxon>Bacteria</taxon>
        <taxon>Bacillati</taxon>
        <taxon>Actinomycetota</taxon>
        <taxon>Actinomycetes</taxon>
        <taxon>Kitasatosporales</taxon>
        <taxon>Streptomycetaceae</taxon>
        <taxon>Streptomyces</taxon>
    </lineage>
</organism>
<accession>A0ABU3AME3</accession>
<feature type="region of interest" description="Disordered" evidence="1">
    <location>
        <begin position="75"/>
        <end position="96"/>
    </location>
</feature>
<evidence type="ECO:0000313" key="2">
    <source>
        <dbReference type="EMBL" id="MDT0611040.1"/>
    </source>
</evidence>
<evidence type="ECO:0000256" key="1">
    <source>
        <dbReference type="SAM" id="MobiDB-lite"/>
    </source>
</evidence>
<sequence length="153" mass="16571">MHRAGGVDVHGLSAVIAAQTGRKAVYRSVTAGESASPFSFDRHDAMSNARAKALGFSFSRTIDWLPGAVAEALDASDATPEEGRTAHRHRRQLPLARRERHRIGRAGAFPVGRSVTEGFGHGVEVGEQRRQAVCGNTTDHAPERARVVLRRLL</sequence>
<protein>
    <submittedName>
        <fullName evidence="2">Uncharacterized protein</fullName>
    </submittedName>
</protein>
<gene>
    <name evidence="2" type="ORF">RM812_12485</name>
</gene>
<reference evidence="2" key="1">
    <citation type="submission" date="2024-05" db="EMBL/GenBank/DDBJ databases">
        <title>30 novel species of actinomycetes from the DSMZ collection.</title>
        <authorList>
            <person name="Nouioui I."/>
        </authorList>
    </citation>
    <scope>NUCLEOTIDE SEQUENCE</scope>
    <source>
        <strain evidence="2">DSM 40712</strain>
    </source>
</reference>
<feature type="compositionally biased region" description="Basic residues" evidence="1">
    <location>
        <begin position="86"/>
        <end position="96"/>
    </location>
</feature>
<proteinExistence type="predicted"/>
<name>A0ABU3AME3_9ACTN</name>
<keyword evidence="3" id="KW-1185">Reference proteome</keyword>
<comment type="caution">
    <text evidence="2">The sequence shown here is derived from an EMBL/GenBank/DDBJ whole genome shotgun (WGS) entry which is preliminary data.</text>
</comment>
<dbReference type="Proteomes" id="UP001180724">
    <property type="component" value="Unassembled WGS sequence"/>
</dbReference>
<evidence type="ECO:0000313" key="3">
    <source>
        <dbReference type="Proteomes" id="UP001180724"/>
    </source>
</evidence>
<dbReference type="EMBL" id="JAVRFH010000010">
    <property type="protein sequence ID" value="MDT0611040.1"/>
    <property type="molecule type" value="Genomic_DNA"/>
</dbReference>